<dbReference type="InterPro" id="IPR001173">
    <property type="entry name" value="Glyco_trans_2-like"/>
</dbReference>
<evidence type="ECO:0000256" key="6">
    <source>
        <dbReference type="ARBA" id="ARBA00037281"/>
    </source>
</evidence>
<dbReference type="Pfam" id="PF00535">
    <property type="entry name" value="Glycos_transf_2"/>
    <property type="match status" value="1"/>
</dbReference>
<dbReference type="GO" id="GO:0016757">
    <property type="term" value="F:glycosyltransferase activity"/>
    <property type="evidence" value="ECO:0007669"/>
    <property type="project" value="UniProtKB-KW"/>
</dbReference>
<dbReference type="EMBL" id="SOFL01000001">
    <property type="protein sequence ID" value="TFC07185.1"/>
    <property type="molecule type" value="Genomic_DNA"/>
</dbReference>
<keyword evidence="2" id="KW-1003">Cell membrane</keyword>
<evidence type="ECO:0000256" key="5">
    <source>
        <dbReference type="ARBA" id="ARBA00023136"/>
    </source>
</evidence>
<protein>
    <recommendedName>
        <fullName evidence="9">4,4'-diaponeurosporenoate glycosyltransferase</fullName>
    </recommendedName>
</protein>
<sequence length="278" mass="29987">MNDIRASIVIAAHNEEQVIARTLEALTPSIRSGGFEVLVVCNGCTDRTAEIARGFAGVTVVELDIASKVAALREGDRLAGPGARIYLDADIVLTSRAATDVAAALTTGALAARPPRSFDVHHAAWVVRRWYALRQSLPSISGTLWGAGCYALSEGGRARFTEFPDILSDDLFVHSLFSADEIVIVATDPVVITTPRRTADLLRILRRHHRTQGEVAPAVSPTGGRASQLSDIRALLRRNPMRIVDVGVYVVTIAYARMLARAGSNVGWERDASSREAH</sequence>
<dbReference type="Proteomes" id="UP000297907">
    <property type="component" value="Unassembled WGS sequence"/>
</dbReference>
<name>A0A4R8WDR7_9MICO</name>
<evidence type="ECO:0000256" key="8">
    <source>
        <dbReference type="ARBA" id="ARBA00038120"/>
    </source>
</evidence>
<keyword evidence="12" id="KW-1185">Reference proteome</keyword>
<accession>A0A4R8WDR7</accession>
<gene>
    <name evidence="11" type="ORF">E3O42_00105</name>
</gene>
<evidence type="ECO:0000256" key="9">
    <source>
        <dbReference type="ARBA" id="ARBA00040345"/>
    </source>
</evidence>
<reference evidence="11 12" key="1">
    <citation type="submission" date="2019-03" db="EMBL/GenBank/DDBJ databases">
        <title>Genomics of glacier-inhabiting Cryobacterium strains.</title>
        <authorList>
            <person name="Liu Q."/>
            <person name="Xin Y.-H."/>
        </authorList>
    </citation>
    <scope>NUCLEOTIDE SEQUENCE [LARGE SCALE GENOMIC DNA]</scope>
    <source>
        <strain evidence="11 12">RHLS22-1</strain>
    </source>
</reference>
<feature type="domain" description="Glycosyltransferase 2-like" evidence="10">
    <location>
        <begin position="7"/>
        <end position="118"/>
    </location>
</feature>
<evidence type="ECO:0000256" key="7">
    <source>
        <dbReference type="ARBA" id="ARBA00037904"/>
    </source>
</evidence>
<evidence type="ECO:0000256" key="2">
    <source>
        <dbReference type="ARBA" id="ARBA00022475"/>
    </source>
</evidence>
<dbReference type="AlphaFoldDB" id="A0A4R8WDR7"/>
<evidence type="ECO:0000256" key="3">
    <source>
        <dbReference type="ARBA" id="ARBA00022676"/>
    </source>
</evidence>
<proteinExistence type="inferred from homology"/>
<comment type="pathway">
    <text evidence="7">Carotenoid biosynthesis; staphyloxanthin biosynthesis; staphyloxanthin from farnesyl diphosphate: step 4/5.</text>
</comment>
<organism evidence="11 12">
    <name type="scientific">Cryobacterium adonitolivorans</name>
    <dbReference type="NCBI Taxonomy" id="1259189"/>
    <lineage>
        <taxon>Bacteria</taxon>
        <taxon>Bacillati</taxon>
        <taxon>Actinomycetota</taxon>
        <taxon>Actinomycetes</taxon>
        <taxon>Micrococcales</taxon>
        <taxon>Microbacteriaceae</taxon>
        <taxon>Cryobacterium</taxon>
    </lineage>
</organism>
<comment type="subcellular location">
    <subcellularLocation>
        <location evidence="1">Cell membrane</location>
    </subcellularLocation>
</comment>
<dbReference type="SUPFAM" id="SSF53448">
    <property type="entry name" value="Nucleotide-diphospho-sugar transferases"/>
    <property type="match status" value="1"/>
</dbReference>
<evidence type="ECO:0000256" key="4">
    <source>
        <dbReference type="ARBA" id="ARBA00022679"/>
    </source>
</evidence>
<dbReference type="RefSeq" id="WP_134451922.1">
    <property type="nucleotide sequence ID" value="NZ_SOFL01000001.1"/>
</dbReference>
<comment type="similarity">
    <text evidence="8">Belongs to the glycosyltransferase 2 family. CrtQ subfamily.</text>
</comment>
<evidence type="ECO:0000313" key="12">
    <source>
        <dbReference type="Proteomes" id="UP000297907"/>
    </source>
</evidence>
<dbReference type="PANTHER" id="PTHR43646:SF2">
    <property type="entry name" value="GLYCOSYLTRANSFERASE 2-LIKE DOMAIN-CONTAINING PROTEIN"/>
    <property type="match status" value="1"/>
</dbReference>
<evidence type="ECO:0000256" key="1">
    <source>
        <dbReference type="ARBA" id="ARBA00004236"/>
    </source>
</evidence>
<comment type="function">
    <text evidence="6">Catalyzes the glycosylation of 4,4'-diaponeurosporenoate, i.e. the esterification of glucose at the C1'' position with the carboxyl group of 4,4'-diaponeurosporenic acid, to form glycosyl-4,4'-diaponeurosporenoate. This is a step in the biosynthesis of staphyloxanthin, an orange pigment present in most staphylococci strains.</text>
</comment>
<evidence type="ECO:0000313" key="11">
    <source>
        <dbReference type="EMBL" id="TFC07185.1"/>
    </source>
</evidence>
<comment type="caution">
    <text evidence="11">The sequence shown here is derived from an EMBL/GenBank/DDBJ whole genome shotgun (WGS) entry which is preliminary data.</text>
</comment>
<dbReference type="Gene3D" id="3.90.550.10">
    <property type="entry name" value="Spore Coat Polysaccharide Biosynthesis Protein SpsA, Chain A"/>
    <property type="match status" value="1"/>
</dbReference>
<keyword evidence="3" id="KW-0328">Glycosyltransferase</keyword>
<dbReference type="GO" id="GO:0005886">
    <property type="term" value="C:plasma membrane"/>
    <property type="evidence" value="ECO:0007669"/>
    <property type="project" value="UniProtKB-SubCell"/>
</dbReference>
<dbReference type="PANTHER" id="PTHR43646">
    <property type="entry name" value="GLYCOSYLTRANSFERASE"/>
    <property type="match status" value="1"/>
</dbReference>
<evidence type="ECO:0000259" key="10">
    <source>
        <dbReference type="Pfam" id="PF00535"/>
    </source>
</evidence>
<keyword evidence="5" id="KW-0472">Membrane</keyword>
<dbReference type="OrthoDB" id="9771846at2"/>
<dbReference type="InterPro" id="IPR029044">
    <property type="entry name" value="Nucleotide-diphossugar_trans"/>
</dbReference>
<keyword evidence="4 11" id="KW-0808">Transferase</keyword>